<dbReference type="AlphaFoldDB" id="A0A1I2CGX6"/>
<keyword evidence="2" id="KW-1185">Reference proteome</keyword>
<dbReference type="OrthoDB" id="9809953at2"/>
<dbReference type="STRING" id="385682.SAMN05444380_11618"/>
<accession>A0A1I2CGX6</accession>
<sequence>MRIKEYIVFFLFVMLLPLSSPGQIGGEAIFGILYLTPSAHMNALGGYQAALYDRDPSLALFNPSLADSSMHNNTALGVSPYIADINYGYVSYVWHKAGIGTFFGGLNHLGYGNMIMADQAGVISGNFSASETVMFLGYSMALSPRLSAGITFKPVFSTIESYHSWGLAADAGIHYHHRNGRFRAGLLLRNVGRQLSSYSDSPTESIPADLLVGASLKLAHAPFRFSLTARDLLSGSLDFEIPDNEYGITLTQPESANAGFGELVLRHLVFGVEFVPTDNFYIAAGLNARRRHELKIDSNMSTVGYSWGFGLRIYKFRFGYSSARYHLASSSNHFSISTNISEF</sequence>
<dbReference type="eggNOG" id="COG2067">
    <property type="taxonomic scope" value="Bacteria"/>
</dbReference>
<dbReference type="Proteomes" id="UP000181976">
    <property type="component" value="Unassembled WGS sequence"/>
</dbReference>
<dbReference type="InParanoid" id="A0A1I2CGX6"/>
<dbReference type="RefSeq" id="WP_010527621.1">
    <property type="nucleotide sequence ID" value="NZ_AFSL01000056.1"/>
</dbReference>
<name>A0A1I2CGX6_9BACT</name>
<organism evidence="1 2">
    <name type="scientific">Thermophagus xiamenensis</name>
    <dbReference type="NCBI Taxonomy" id="385682"/>
    <lineage>
        <taxon>Bacteria</taxon>
        <taxon>Pseudomonadati</taxon>
        <taxon>Bacteroidota</taxon>
        <taxon>Bacteroidia</taxon>
        <taxon>Marinilabiliales</taxon>
        <taxon>Marinilabiliaceae</taxon>
        <taxon>Thermophagus</taxon>
    </lineage>
</organism>
<dbReference type="NCBIfam" id="NF033709">
    <property type="entry name" value="PorV_fam"/>
    <property type="match status" value="1"/>
</dbReference>
<dbReference type="NCBIfam" id="NF033711">
    <property type="entry name" value="T9SS_PorQ"/>
    <property type="match status" value="1"/>
</dbReference>
<evidence type="ECO:0000313" key="1">
    <source>
        <dbReference type="EMBL" id="SFE67488.1"/>
    </source>
</evidence>
<proteinExistence type="predicted"/>
<evidence type="ECO:0000313" key="2">
    <source>
        <dbReference type="Proteomes" id="UP000181976"/>
    </source>
</evidence>
<protein>
    <recommendedName>
        <fullName evidence="3">Type IX secretion system membrane protein, PorP/SprF family</fullName>
    </recommendedName>
</protein>
<gene>
    <name evidence="1" type="ORF">SAMN05444380_11618</name>
</gene>
<reference evidence="1 2" key="1">
    <citation type="submission" date="2016-10" db="EMBL/GenBank/DDBJ databases">
        <authorList>
            <person name="de Groot N.N."/>
        </authorList>
    </citation>
    <scope>NUCLEOTIDE SEQUENCE [LARGE SCALE GENOMIC DNA]</scope>
    <source>
        <strain evidence="1 2">DSM 19012</strain>
    </source>
</reference>
<evidence type="ECO:0008006" key="3">
    <source>
        <dbReference type="Google" id="ProtNLM"/>
    </source>
</evidence>
<dbReference type="EMBL" id="FONA01000016">
    <property type="protein sequence ID" value="SFE67488.1"/>
    <property type="molecule type" value="Genomic_DNA"/>
</dbReference>